<reference evidence="1" key="3">
    <citation type="submission" date="2022-06" db="UniProtKB">
        <authorList>
            <consortium name="EnsemblPlants"/>
        </authorList>
    </citation>
    <scope>IDENTIFICATION</scope>
</reference>
<evidence type="ECO:0000313" key="1">
    <source>
        <dbReference type="EnsemblPlants" id="TuG1812G0400003119.01.T01.cds445514"/>
    </source>
</evidence>
<organism evidence="1 2">
    <name type="scientific">Triticum urartu</name>
    <name type="common">Red wild einkorn</name>
    <name type="synonym">Crithodium urartu</name>
    <dbReference type="NCBI Taxonomy" id="4572"/>
    <lineage>
        <taxon>Eukaryota</taxon>
        <taxon>Viridiplantae</taxon>
        <taxon>Streptophyta</taxon>
        <taxon>Embryophyta</taxon>
        <taxon>Tracheophyta</taxon>
        <taxon>Spermatophyta</taxon>
        <taxon>Magnoliopsida</taxon>
        <taxon>Liliopsida</taxon>
        <taxon>Poales</taxon>
        <taxon>Poaceae</taxon>
        <taxon>BOP clade</taxon>
        <taxon>Pooideae</taxon>
        <taxon>Triticodae</taxon>
        <taxon>Triticeae</taxon>
        <taxon>Triticinae</taxon>
        <taxon>Triticum</taxon>
    </lineage>
</organism>
<evidence type="ECO:0000313" key="2">
    <source>
        <dbReference type="Proteomes" id="UP000015106"/>
    </source>
</evidence>
<sequence>MATYLSWQQKNCHVYKVNTKNMKHNSPWQMHVKILPCCSHYTCHALYKKKVPLYVSVYKTLA</sequence>
<name>A0A8R7UB98_TRIUA</name>
<dbReference type="Proteomes" id="UP000015106">
    <property type="component" value="Chromosome 4"/>
</dbReference>
<reference evidence="2" key="1">
    <citation type="journal article" date="2013" name="Nature">
        <title>Draft genome of the wheat A-genome progenitor Triticum urartu.</title>
        <authorList>
            <person name="Ling H.Q."/>
            <person name="Zhao S."/>
            <person name="Liu D."/>
            <person name="Wang J."/>
            <person name="Sun H."/>
            <person name="Zhang C."/>
            <person name="Fan H."/>
            <person name="Li D."/>
            <person name="Dong L."/>
            <person name="Tao Y."/>
            <person name="Gao C."/>
            <person name="Wu H."/>
            <person name="Li Y."/>
            <person name="Cui Y."/>
            <person name="Guo X."/>
            <person name="Zheng S."/>
            <person name="Wang B."/>
            <person name="Yu K."/>
            <person name="Liang Q."/>
            <person name="Yang W."/>
            <person name="Lou X."/>
            <person name="Chen J."/>
            <person name="Feng M."/>
            <person name="Jian J."/>
            <person name="Zhang X."/>
            <person name="Luo G."/>
            <person name="Jiang Y."/>
            <person name="Liu J."/>
            <person name="Wang Z."/>
            <person name="Sha Y."/>
            <person name="Zhang B."/>
            <person name="Wu H."/>
            <person name="Tang D."/>
            <person name="Shen Q."/>
            <person name="Xue P."/>
            <person name="Zou S."/>
            <person name="Wang X."/>
            <person name="Liu X."/>
            <person name="Wang F."/>
            <person name="Yang Y."/>
            <person name="An X."/>
            <person name="Dong Z."/>
            <person name="Zhang K."/>
            <person name="Zhang X."/>
            <person name="Luo M.C."/>
            <person name="Dvorak J."/>
            <person name="Tong Y."/>
            <person name="Wang J."/>
            <person name="Yang H."/>
            <person name="Li Z."/>
            <person name="Wang D."/>
            <person name="Zhang A."/>
            <person name="Wang J."/>
        </authorList>
    </citation>
    <scope>NUCLEOTIDE SEQUENCE</scope>
    <source>
        <strain evidence="2">cv. G1812</strain>
    </source>
</reference>
<reference evidence="1" key="2">
    <citation type="submission" date="2018-03" db="EMBL/GenBank/DDBJ databases">
        <title>The Triticum urartu genome reveals the dynamic nature of wheat genome evolution.</title>
        <authorList>
            <person name="Ling H."/>
            <person name="Ma B."/>
            <person name="Shi X."/>
            <person name="Liu H."/>
            <person name="Dong L."/>
            <person name="Sun H."/>
            <person name="Cao Y."/>
            <person name="Gao Q."/>
            <person name="Zheng S."/>
            <person name="Li Y."/>
            <person name="Yu Y."/>
            <person name="Du H."/>
            <person name="Qi M."/>
            <person name="Li Y."/>
            <person name="Yu H."/>
            <person name="Cui Y."/>
            <person name="Wang N."/>
            <person name="Chen C."/>
            <person name="Wu H."/>
            <person name="Zhao Y."/>
            <person name="Zhang J."/>
            <person name="Li Y."/>
            <person name="Zhou W."/>
            <person name="Zhang B."/>
            <person name="Hu W."/>
            <person name="Eijk M."/>
            <person name="Tang J."/>
            <person name="Witsenboer H."/>
            <person name="Zhao S."/>
            <person name="Li Z."/>
            <person name="Zhang A."/>
            <person name="Wang D."/>
            <person name="Liang C."/>
        </authorList>
    </citation>
    <scope>NUCLEOTIDE SEQUENCE [LARGE SCALE GENOMIC DNA]</scope>
    <source>
        <strain evidence="1">cv. G1812</strain>
    </source>
</reference>
<dbReference type="EnsemblPlants" id="TuG1812G0400003119.01.T01">
    <property type="protein sequence ID" value="TuG1812G0400003119.01.T01.cds445514"/>
    <property type="gene ID" value="TuG1812G0400003119.01"/>
</dbReference>
<protein>
    <submittedName>
        <fullName evidence="1">Uncharacterized protein</fullName>
    </submittedName>
</protein>
<keyword evidence="2" id="KW-1185">Reference proteome</keyword>
<proteinExistence type="predicted"/>
<accession>A0A8R7UB98</accession>
<dbReference type="AlphaFoldDB" id="A0A8R7UB98"/>
<dbReference type="Gramene" id="TuG1812G0400003119.01.T01">
    <property type="protein sequence ID" value="TuG1812G0400003119.01.T01.cds445514"/>
    <property type="gene ID" value="TuG1812G0400003119.01"/>
</dbReference>